<protein>
    <submittedName>
        <fullName evidence="2">Alpha/beta-hydrolase</fullName>
    </submittedName>
</protein>
<dbReference type="AlphaFoldDB" id="A0A3N4IHN3"/>
<reference evidence="2 3" key="1">
    <citation type="journal article" date="2018" name="Nat. Ecol. Evol.">
        <title>Pezizomycetes genomes reveal the molecular basis of ectomycorrhizal truffle lifestyle.</title>
        <authorList>
            <person name="Murat C."/>
            <person name="Payen T."/>
            <person name="Noel B."/>
            <person name="Kuo A."/>
            <person name="Morin E."/>
            <person name="Chen J."/>
            <person name="Kohler A."/>
            <person name="Krizsan K."/>
            <person name="Balestrini R."/>
            <person name="Da Silva C."/>
            <person name="Montanini B."/>
            <person name="Hainaut M."/>
            <person name="Levati E."/>
            <person name="Barry K.W."/>
            <person name="Belfiori B."/>
            <person name="Cichocki N."/>
            <person name="Clum A."/>
            <person name="Dockter R.B."/>
            <person name="Fauchery L."/>
            <person name="Guy J."/>
            <person name="Iotti M."/>
            <person name="Le Tacon F."/>
            <person name="Lindquist E.A."/>
            <person name="Lipzen A."/>
            <person name="Malagnac F."/>
            <person name="Mello A."/>
            <person name="Molinier V."/>
            <person name="Miyauchi S."/>
            <person name="Poulain J."/>
            <person name="Riccioni C."/>
            <person name="Rubini A."/>
            <person name="Sitrit Y."/>
            <person name="Splivallo R."/>
            <person name="Traeger S."/>
            <person name="Wang M."/>
            <person name="Zifcakova L."/>
            <person name="Wipf D."/>
            <person name="Zambonelli A."/>
            <person name="Paolocci F."/>
            <person name="Nowrousian M."/>
            <person name="Ottonello S."/>
            <person name="Baldrian P."/>
            <person name="Spatafora J.W."/>
            <person name="Henrissat B."/>
            <person name="Nagy L.G."/>
            <person name="Aury J.M."/>
            <person name="Wincker P."/>
            <person name="Grigoriev I.V."/>
            <person name="Bonfante P."/>
            <person name="Martin F.M."/>
        </authorList>
    </citation>
    <scope>NUCLEOTIDE SEQUENCE [LARGE SCALE GENOMIC DNA]</scope>
    <source>
        <strain evidence="2 3">RN42</strain>
    </source>
</reference>
<evidence type="ECO:0000313" key="2">
    <source>
        <dbReference type="EMBL" id="RPA85663.1"/>
    </source>
</evidence>
<dbReference type="InterPro" id="IPR000073">
    <property type="entry name" value="AB_hydrolase_1"/>
</dbReference>
<dbReference type="Gene3D" id="3.40.50.1820">
    <property type="entry name" value="alpha/beta hydrolase"/>
    <property type="match status" value="1"/>
</dbReference>
<dbReference type="OrthoDB" id="408373at2759"/>
<dbReference type="GO" id="GO:0046464">
    <property type="term" value="P:acylglycerol catabolic process"/>
    <property type="evidence" value="ECO:0007669"/>
    <property type="project" value="TreeGrafter"/>
</dbReference>
<keyword evidence="3" id="KW-1185">Reference proteome</keyword>
<dbReference type="STRING" id="1160509.A0A3N4IHN3"/>
<evidence type="ECO:0000259" key="1">
    <source>
        <dbReference type="Pfam" id="PF00561"/>
    </source>
</evidence>
<dbReference type="GO" id="GO:0047372">
    <property type="term" value="F:monoacylglycerol lipase activity"/>
    <property type="evidence" value="ECO:0007669"/>
    <property type="project" value="TreeGrafter"/>
</dbReference>
<dbReference type="GO" id="GO:0016020">
    <property type="term" value="C:membrane"/>
    <property type="evidence" value="ECO:0007669"/>
    <property type="project" value="TreeGrafter"/>
</dbReference>
<proteinExistence type="predicted"/>
<accession>A0A3N4IHN3</accession>
<dbReference type="EMBL" id="ML119652">
    <property type="protein sequence ID" value="RPA85663.1"/>
    <property type="molecule type" value="Genomic_DNA"/>
</dbReference>
<dbReference type="PANTHER" id="PTHR43798:SF5">
    <property type="entry name" value="MONOACYLGLYCEROL LIPASE ABHD6"/>
    <property type="match status" value="1"/>
</dbReference>
<keyword evidence="2" id="KW-0378">Hydrolase</keyword>
<dbReference type="SUPFAM" id="SSF53474">
    <property type="entry name" value="alpha/beta-Hydrolases"/>
    <property type="match status" value="1"/>
</dbReference>
<evidence type="ECO:0000313" key="3">
    <source>
        <dbReference type="Proteomes" id="UP000275078"/>
    </source>
</evidence>
<dbReference type="Pfam" id="PF00561">
    <property type="entry name" value="Abhydrolase_1"/>
    <property type="match status" value="1"/>
</dbReference>
<feature type="domain" description="AB hydrolase-1" evidence="1">
    <location>
        <begin position="101"/>
        <end position="201"/>
    </location>
</feature>
<organism evidence="2 3">
    <name type="scientific">Ascobolus immersus RN42</name>
    <dbReference type="NCBI Taxonomy" id="1160509"/>
    <lineage>
        <taxon>Eukaryota</taxon>
        <taxon>Fungi</taxon>
        <taxon>Dikarya</taxon>
        <taxon>Ascomycota</taxon>
        <taxon>Pezizomycotina</taxon>
        <taxon>Pezizomycetes</taxon>
        <taxon>Pezizales</taxon>
        <taxon>Ascobolaceae</taxon>
        <taxon>Ascobolus</taxon>
    </lineage>
</organism>
<dbReference type="InterPro" id="IPR050266">
    <property type="entry name" value="AB_hydrolase_sf"/>
</dbReference>
<gene>
    <name evidence="2" type="ORF">BJ508DRAFT_411673</name>
</gene>
<dbReference type="Proteomes" id="UP000275078">
    <property type="component" value="Unassembled WGS sequence"/>
</dbReference>
<dbReference type="PRINTS" id="PR00111">
    <property type="entry name" value="ABHYDROLASE"/>
</dbReference>
<name>A0A3N4IHN3_ASCIM</name>
<dbReference type="PANTHER" id="PTHR43798">
    <property type="entry name" value="MONOACYLGLYCEROL LIPASE"/>
    <property type="match status" value="1"/>
</dbReference>
<sequence>MEALQQAIETILHHPQRNTLFATAGALTALGTALFLNPLKAPPTDVHDGITSGRTQLSKLSDEEYSRLPYPPDIYPGGEWLDTPYGTIRTYEFGPKNGKKVLFVHGISTPSIVARDLIWDLVEKGGCRVLIFDLFGRGWSDTPYLPHDSRLYTSQILLVTRAAKADFSRFSIIGYSLGGGIAMSFASYFPKMIEDITLLAPAGLLRSTRIGLFTRLAYVGMLPGGIEELLVRARVWFRASGANEGAESAKGSDGNAMPYDVRDRTKPIDIPAIMKWQTSTHQGFFYSFASSFRHSPIYDRDEEWIKVANYLKRGEIGGKKVLMVMGEVDTVVDLGTLEIAKKIMGEDRVKSVILKGVEHDLVAKNAPQVAEAILDFYFGEGRHRKYY</sequence>
<dbReference type="InterPro" id="IPR029058">
    <property type="entry name" value="AB_hydrolase_fold"/>
</dbReference>